<evidence type="ECO:0000313" key="3">
    <source>
        <dbReference type="EMBL" id="KAH7108592.1"/>
    </source>
</evidence>
<proteinExistence type="predicted"/>
<keyword evidence="2" id="KW-1133">Transmembrane helix</keyword>
<keyword evidence="2" id="KW-0472">Membrane</keyword>
<feature type="transmembrane region" description="Helical" evidence="2">
    <location>
        <begin position="39"/>
        <end position="63"/>
    </location>
</feature>
<reference evidence="3" key="1">
    <citation type="journal article" date="2021" name="Nat. Commun.">
        <title>Genetic determinants of endophytism in the Arabidopsis root mycobiome.</title>
        <authorList>
            <person name="Mesny F."/>
            <person name="Miyauchi S."/>
            <person name="Thiergart T."/>
            <person name="Pickel B."/>
            <person name="Atanasova L."/>
            <person name="Karlsson M."/>
            <person name="Huettel B."/>
            <person name="Barry K.W."/>
            <person name="Haridas S."/>
            <person name="Chen C."/>
            <person name="Bauer D."/>
            <person name="Andreopoulos W."/>
            <person name="Pangilinan J."/>
            <person name="LaButti K."/>
            <person name="Riley R."/>
            <person name="Lipzen A."/>
            <person name="Clum A."/>
            <person name="Drula E."/>
            <person name="Henrissat B."/>
            <person name="Kohler A."/>
            <person name="Grigoriev I.V."/>
            <person name="Martin F.M."/>
            <person name="Hacquard S."/>
        </authorList>
    </citation>
    <scope>NUCLEOTIDE SEQUENCE</scope>
    <source>
        <strain evidence="3">MPI-CAGE-CH-0243</strain>
    </source>
</reference>
<feature type="region of interest" description="Disordered" evidence="1">
    <location>
        <begin position="1"/>
        <end position="25"/>
    </location>
</feature>
<accession>A0A9P9CX79</accession>
<keyword evidence="4" id="KW-1185">Reference proteome</keyword>
<dbReference type="Proteomes" id="UP000700596">
    <property type="component" value="Unassembled WGS sequence"/>
</dbReference>
<protein>
    <submittedName>
        <fullName evidence="3">Uncharacterized protein</fullName>
    </submittedName>
</protein>
<keyword evidence="2" id="KW-0812">Transmembrane</keyword>
<gene>
    <name evidence="3" type="ORF">B0J11DRAFT_586873</name>
</gene>
<evidence type="ECO:0000313" key="4">
    <source>
        <dbReference type="Proteomes" id="UP000700596"/>
    </source>
</evidence>
<name>A0A9P9CX79_9PLEO</name>
<evidence type="ECO:0000256" key="2">
    <source>
        <dbReference type="SAM" id="Phobius"/>
    </source>
</evidence>
<dbReference type="AlphaFoldDB" id="A0A9P9CX79"/>
<organism evidence="3 4">
    <name type="scientific">Dendryphion nanum</name>
    <dbReference type="NCBI Taxonomy" id="256645"/>
    <lineage>
        <taxon>Eukaryota</taxon>
        <taxon>Fungi</taxon>
        <taxon>Dikarya</taxon>
        <taxon>Ascomycota</taxon>
        <taxon>Pezizomycotina</taxon>
        <taxon>Dothideomycetes</taxon>
        <taxon>Pleosporomycetidae</taxon>
        <taxon>Pleosporales</taxon>
        <taxon>Torulaceae</taxon>
        <taxon>Dendryphion</taxon>
    </lineage>
</organism>
<dbReference type="EMBL" id="JAGMWT010000055">
    <property type="protein sequence ID" value="KAH7108592.1"/>
    <property type="molecule type" value="Genomic_DNA"/>
</dbReference>
<comment type="caution">
    <text evidence="3">The sequence shown here is derived from an EMBL/GenBank/DDBJ whole genome shotgun (WGS) entry which is preliminary data.</text>
</comment>
<sequence length="101" mass="10401">MATTTSSSPLEKATSGARSLSASAGITGGYTCDSLPMKIVMALMLGLGIYNALEVFVIIFVTLSTSANVAAPAKVAYVFATGRSRTSQSWRCKVCGALGMI</sequence>
<evidence type="ECO:0000256" key="1">
    <source>
        <dbReference type="SAM" id="MobiDB-lite"/>
    </source>
</evidence>